<evidence type="ECO:0000313" key="5">
    <source>
        <dbReference type="EMBL" id="ORX94367.1"/>
    </source>
</evidence>
<comment type="caution">
    <text evidence="5">The sequence shown here is derived from an EMBL/GenBank/DDBJ whole genome shotgun (WGS) entry which is preliminary data.</text>
</comment>
<dbReference type="EC" id="3.2.1.23" evidence="2"/>
<dbReference type="EMBL" id="MCOG01000695">
    <property type="protein sequence ID" value="ORX94367.1"/>
    <property type="molecule type" value="Genomic_DNA"/>
</dbReference>
<dbReference type="STRING" id="1754190.A0A1Y1Y8P7"/>
<gene>
    <name evidence="5" type="ORF">LY90DRAFT_520402</name>
</gene>
<dbReference type="GO" id="GO:0009341">
    <property type="term" value="C:beta-galactosidase complex"/>
    <property type="evidence" value="ECO:0007669"/>
    <property type="project" value="TreeGrafter"/>
</dbReference>
<dbReference type="SUPFAM" id="SSF49303">
    <property type="entry name" value="beta-Galactosidase/glucuronidase domain"/>
    <property type="match status" value="1"/>
</dbReference>
<proteinExistence type="predicted"/>
<reference evidence="5 6" key="1">
    <citation type="submission" date="2016-08" db="EMBL/GenBank/DDBJ databases">
        <title>A Parts List for Fungal Cellulosomes Revealed by Comparative Genomics.</title>
        <authorList>
            <consortium name="DOE Joint Genome Institute"/>
            <person name="Haitjema C.H."/>
            <person name="Gilmore S.P."/>
            <person name="Henske J.K."/>
            <person name="Solomon K.V."/>
            <person name="De Groot R."/>
            <person name="Kuo A."/>
            <person name="Mondo S.J."/>
            <person name="Salamov A.A."/>
            <person name="Labutti K."/>
            <person name="Zhao Z."/>
            <person name="Chiniquy J."/>
            <person name="Barry K."/>
            <person name="Brewer H.M."/>
            <person name="Purvine S.O."/>
            <person name="Wright A.T."/>
            <person name="Boxma B."/>
            <person name="Van Alen T."/>
            <person name="Hackstein J.H."/>
            <person name="Baker S.E."/>
            <person name="Grigoriev I.V."/>
            <person name="O'Malley M.A."/>
        </authorList>
    </citation>
    <scope>NUCLEOTIDE SEQUENCE [LARGE SCALE GENOMIC DNA]</scope>
    <source>
        <strain evidence="5 6">G1</strain>
    </source>
</reference>
<evidence type="ECO:0000256" key="1">
    <source>
        <dbReference type="ARBA" id="ARBA00001412"/>
    </source>
</evidence>
<sequence length="163" mass="18819">MKKSEPWQSRYDGYVPEPEIPLNYNLISLYRKKFTLDSSIRKSGRRIYMIYDGGIFRDAFLVSAPNVQIRDYTVRTNLDSSFTNANLEISMDIRNLSGGEKNSWSVIAKAYDEAGNNILKGASVKLDKLNIGKDKSVVSTNIKSHVRCLFRYRKKFSRKLFMK</sequence>
<dbReference type="Proteomes" id="UP000193920">
    <property type="component" value="Unassembled WGS sequence"/>
</dbReference>
<dbReference type="GO" id="GO:0005990">
    <property type="term" value="P:lactose catabolic process"/>
    <property type="evidence" value="ECO:0007669"/>
    <property type="project" value="TreeGrafter"/>
</dbReference>
<evidence type="ECO:0000256" key="4">
    <source>
        <dbReference type="ARBA" id="ARBA00023295"/>
    </source>
</evidence>
<protein>
    <recommendedName>
        <fullName evidence="2">beta-galactosidase</fullName>
        <ecNumber evidence="2">3.2.1.23</ecNumber>
    </recommendedName>
</protein>
<dbReference type="AlphaFoldDB" id="A0A1Y1Y8P7"/>
<dbReference type="PANTHER" id="PTHR46323:SF2">
    <property type="entry name" value="BETA-GALACTOSIDASE"/>
    <property type="match status" value="1"/>
</dbReference>
<keyword evidence="3" id="KW-0378">Hydrolase</keyword>
<dbReference type="PANTHER" id="PTHR46323">
    <property type="entry name" value="BETA-GALACTOSIDASE"/>
    <property type="match status" value="1"/>
</dbReference>
<evidence type="ECO:0000256" key="2">
    <source>
        <dbReference type="ARBA" id="ARBA00012756"/>
    </source>
</evidence>
<keyword evidence="6" id="KW-1185">Reference proteome</keyword>
<dbReference type="InterPro" id="IPR050347">
    <property type="entry name" value="Bact_Beta-galactosidase"/>
</dbReference>
<evidence type="ECO:0000313" key="6">
    <source>
        <dbReference type="Proteomes" id="UP000193920"/>
    </source>
</evidence>
<dbReference type="GO" id="GO:0004565">
    <property type="term" value="F:beta-galactosidase activity"/>
    <property type="evidence" value="ECO:0007669"/>
    <property type="project" value="UniProtKB-EC"/>
</dbReference>
<comment type="catalytic activity">
    <reaction evidence="1">
        <text>Hydrolysis of terminal non-reducing beta-D-galactose residues in beta-D-galactosides.</text>
        <dbReference type="EC" id="3.2.1.23"/>
    </reaction>
</comment>
<dbReference type="Gene3D" id="2.60.40.10">
    <property type="entry name" value="Immunoglobulins"/>
    <property type="match status" value="1"/>
</dbReference>
<accession>A0A1Y1Y8P7</accession>
<evidence type="ECO:0000256" key="3">
    <source>
        <dbReference type="ARBA" id="ARBA00022801"/>
    </source>
</evidence>
<keyword evidence="4" id="KW-0326">Glycosidase</keyword>
<name>A0A1Y1Y8P7_9FUNG</name>
<dbReference type="InterPro" id="IPR013783">
    <property type="entry name" value="Ig-like_fold"/>
</dbReference>
<dbReference type="InterPro" id="IPR036156">
    <property type="entry name" value="Beta-gal/glucu_dom_sf"/>
</dbReference>
<dbReference type="OrthoDB" id="408320at2759"/>
<organism evidence="5 6">
    <name type="scientific">Neocallimastix californiae</name>
    <dbReference type="NCBI Taxonomy" id="1754190"/>
    <lineage>
        <taxon>Eukaryota</taxon>
        <taxon>Fungi</taxon>
        <taxon>Fungi incertae sedis</taxon>
        <taxon>Chytridiomycota</taxon>
        <taxon>Chytridiomycota incertae sedis</taxon>
        <taxon>Neocallimastigomycetes</taxon>
        <taxon>Neocallimastigales</taxon>
        <taxon>Neocallimastigaceae</taxon>
        <taxon>Neocallimastix</taxon>
    </lineage>
</organism>